<dbReference type="EMBL" id="QRKN01000010">
    <property type="protein sequence ID" value="RHI20061.1"/>
    <property type="molecule type" value="Genomic_DNA"/>
</dbReference>
<reference evidence="4 5" key="1">
    <citation type="submission" date="2018-08" db="EMBL/GenBank/DDBJ databases">
        <title>A genome reference for cultivated species of the human gut microbiota.</title>
        <authorList>
            <person name="Zou Y."/>
            <person name="Xue W."/>
            <person name="Luo G."/>
        </authorList>
    </citation>
    <scope>NUCLEOTIDE SEQUENCE [LARGE SCALE GENOMIC DNA]</scope>
    <source>
        <strain evidence="2 4">AM16-11</strain>
        <strain evidence="1 5">AM36-3AA</strain>
    </source>
</reference>
<comment type="caution">
    <text evidence="2">The sequence shown here is derived from an EMBL/GenBank/DDBJ whole genome shotgun (WGS) entry which is preliminary data.</text>
</comment>
<evidence type="ECO:0000313" key="3">
    <source>
        <dbReference type="EMBL" id="TYL56370.1"/>
    </source>
</evidence>
<gene>
    <name evidence="2" type="ORF">DW172_11475</name>
    <name evidence="1" type="ORF">DW848_10200</name>
    <name evidence="3" type="ORF">FYL31_15030</name>
</gene>
<organism evidence="2 4">
    <name type="scientific">Agathobacter rectalis</name>
    <dbReference type="NCBI Taxonomy" id="39491"/>
    <lineage>
        <taxon>Bacteria</taxon>
        <taxon>Bacillati</taxon>
        <taxon>Bacillota</taxon>
        <taxon>Clostridia</taxon>
        <taxon>Lachnospirales</taxon>
        <taxon>Lachnospiraceae</taxon>
        <taxon>Agathobacter</taxon>
    </lineage>
</organism>
<dbReference type="Proteomes" id="UP000324327">
    <property type="component" value="Unassembled WGS sequence"/>
</dbReference>
<accession>A0A414ZJU0</accession>
<dbReference type="Proteomes" id="UP000285865">
    <property type="component" value="Unassembled WGS sequence"/>
</dbReference>
<evidence type="ECO:0000313" key="2">
    <source>
        <dbReference type="EMBL" id="RHI20061.1"/>
    </source>
</evidence>
<reference evidence="3 6" key="2">
    <citation type="submission" date="2019-08" db="EMBL/GenBank/DDBJ databases">
        <authorList>
            <person name="Duncan S."/>
            <person name="Walker A."/>
        </authorList>
    </citation>
    <scope>NUCLEOTIDE SEQUENCE [LARGE SCALE GENOMIC DNA]</scope>
    <source>
        <strain evidence="3 6">T3WBe13</strain>
    </source>
</reference>
<evidence type="ECO:0000313" key="6">
    <source>
        <dbReference type="Proteomes" id="UP000324327"/>
    </source>
</evidence>
<reference evidence="3 6" key="3">
    <citation type="submission" date="2019-09" db="EMBL/GenBank/DDBJ databases">
        <title>Strain-level analysis of Eubacterium rectale using genomes from metagenomes.</title>
        <authorList>
            <person name="Karcher N."/>
            <person name="Segata N."/>
        </authorList>
    </citation>
    <scope>NUCLEOTIDE SEQUENCE [LARGE SCALE GENOMIC DNA]</scope>
    <source>
        <strain evidence="3 6">T3WBe13</strain>
    </source>
</reference>
<sequence>MFIMQTVNSACIWVAYQP</sequence>
<dbReference type="Proteomes" id="UP000286104">
    <property type="component" value="Unassembled WGS sequence"/>
</dbReference>
<dbReference type="InterPro" id="IPR009229">
    <property type="entry name" value="AgrD"/>
</dbReference>
<dbReference type="NCBIfam" id="TIGR04223">
    <property type="entry name" value="quorum_AgrD"/>
    <property type="match status" value="1"/>
</dbReference>
<evidence type="ECO:0000313" key="4">
    <source>
        <dbReference type="Proteomes" id="UP000285865"/>
    </source>
</evidence>
<proteinExistence type="predicted"/>
<dbReference type="AlphaFoldDB" id="A0A414ZJU0"/>
<protein>
    <submittedName>
        <fullName evidence="2">Cyclic lactone autoinducer peptide</fullName>
    </submittedName>
</protein>
<evidence type="ECO:0000313" key="5">
    <source>
        <dbReference type="Proteomes" id="UP000286104"/>
    </source>
</evidence>
<dbReference type="EMBL" id="QSHU01000013">
    <property type="protein sequence ID" value="RHC38715.1"/>
    <property type="molecule type" value="Genomic_DNA"/>
</dbReference>
<evidence type="ECO:0000313" key="1">
    <source>
        <dbReference type="EMBL" id="RHC38715.1"/>
    </source>
</evidence>
<dbReference type="EMBL" id="VSTF01000039">
    <property type="protein sequence ID" value="TYL56370.1"/>
    <property type="molecule type" value="Genomic_DNA"/>
</dbReference>
<name>A0A414ZJU0_9FIRM</name>